<dbReference type="InterPro" id="IPR012910">
    <property type="entry name" value="Plug_dom"/>
</dbReference>
<evidence type="ECO:0000256" key="2">
    <source>
        <dbReference type="ARBA" id="ARBA00023136"/>
    </source>
</evidence>
<comment type="similarity">
    <text evidence="4">Belongs to the TonB-dependent receptor family.</text>
</comment>
<feature type="domain" description="Secretin/TonB short N-terminal" evidence="5">
    <location>
        <begin position="70"/>
        <end position="121"/>
    </location>
</feature>
<dbReference type="Gene3D" id="2.170.130.10">
    <property type="entry name" value="TonB-dependent receptor, plug domain"/>
    <property type="match status" value="1"/>
</dbReference>
<dbReference type="InterPro" id="IPR037066">
    <property type="entry name" value="Plug_dom_sf"/>
</dbReference>
<dbReference type="InterPro" id="IPR023996">
    <property type="entry name" value="TonB-dep_OMP_SusC/RagA"/>
</dbReference>
<evidence type="ECO:0000256" key="1">
    <source>
        <dbReference type="ARBA" id="ARBA00022448"/>
    </source>
</evidence>
<protein>
    <submittedName>
        <fullName evidence="7">TonB-dependent receptor</fullName>
    </submittedName>
</protein>
<name>A0A5C7AMV2_9FLAO</name>
<dbReference type="NCBIfam" id="TIGR04056">
    <property type="entry name" value="OMP_RagA_SusC"/>
    <property type="match status" value="1"/>
</dbReference>
<organism evidence="7 8">
    <name type="scientific">Seonamhaeicola algicola</name>
    <dbReference type="NCBI Taxonomy" id="1719036"/>
    <lineage>
        <taxon>Bacteria</taxon>
        <taxon>Pseudomonadati</taxon>
        <taxon>Bacteroidota</taxon>
        <taxon>Flavobacteriia</taxon>
        <taxon>Flavobacteriales</taxon>
        <taxon>Flavobacteriaceae</taxon>
    </lineage>
</organism>
<dbReference type="SUPFAM" id="SSF49464">
    <property type="entry name" value="Carboxypeptidase regulatory domain-like"/>
    <property type="match status" value="1"/>
</dbReference>
<evidence type="ECO:0000256" key="3">
    <source>
        <dbReference type="ARBA" id="ARBA00023237"/>
    </source>
</evidence>
<accession>A0A5C7AMV2</accession>
<dbReference type="InterPro" id="IPR011662">
    <property type="entry name" value="Secretin/TonB_short_N"/>
</dbReference>
<comment type="caution">
    <text evidence="7">The sequence shown here is derived from an EMBL/GenBank/DDBJ whole genome shotgun (WGS) entry which is preliminary data.</text>
</comment>
<dbReference type="Gene3D" id="2.60.40.1120">
    <property type="entry name" value="Carboxypeptidase-like, regulatory domain"/>
    <property type="match status" value="1"/>
</dbReference>
<comment type="subcellular location">
    <subcellularLocation>
        <location evidence="4">Cell outer membrane</location>
        <topology evidence="4">Multi-pass membrane protein</topology>
    </subcellularLocation>
</comment>
<dbReference type="OrthoDB" id="9768177at2"/>
<dbReference type="Gene3D" id="3.55.50.30">
    <property type="match status" value="1"/>
</dbReference>
<dbReference type="Pfam" id="PF07660">
    <property type="entry name" value="STN"/>
    <property type="match status" value="1"/>
</dbReference>
<dbReference type="EMBL" id="VOSC01000025">
    <property type="protein sequence ID" value="TXE09938.1"/>
    <property type="molecule type" value="Genomic_DNA"/>
</dbReference>
<keyword evidence="1 4" id="KW-0813">Transport</keyword>
<dbReference type="Pfam" id="PF07715">
    <property type="entry name" value="Plug"/>
    <property type="match status" value="1"/>
</dbReference>
<dbReference type="InterPro" id="IPR008969">
    <property type="entry name" value="CarboxyPept-like_regulatory"/>
</dbReference>
<dbReference type="NCBIfam" id="TIGR04057">
    <property type="entry name" value="SusC_RagA_signa"/>
    <property type="match status" value="1"/>
</dbReference>
<dbReference type="InterPro" id="IPR023997">
    <property type="entry name" value="TonB-dep_OMP_SusC/RagA_CS"/>
</dbReference>
<keyword evidence="8" id="KW-1185">Reference proteome</keyword>
<gene>
    <name evidence="7" type="ORF">FUA26_10665</name>
</gene>
<keyword evidence="4" id="KW-0812">Transmembrane</keyword>
<keyword evidence="3 4" id="KW-0998">Cell outer membrane</keyword>
<dbReference type="AlphaFoldDB" id="A0A5C7AMV2"/>
<dbReference type="FunFam" id="2.170.130.10:FF:000003">
    <property type="entry name" value="SusC/RagA family TonB-linked outer membrane protein"/>
    <property type="match status" value="1"/>
</dbReference>
<evidence type="ECO:0000313" key="8">
    <source>
        <dbReference type="Proteomes" id="UP000321790"/>
    </source>
</evidence>
<proteinExistence type="inferred from homology"/>
<dbReference type="PROSITE" id="PS52016">
    <property type="entry name" value="TONB_DEPENDENT_REC_3"/>
    <property type="match status" value="1"/>
</dbReference>
<evidence type="ECO:0000313" key="7">
    <source>
        <dbReference type="EMBL" id="TXE09938.1"/>
    </source>
</evidence>
<keyword evidence="7" id="KW-0675">Receptor</keyword>
<sequence length="1142" mass="128846">MKNLVIQRENILFLLQSNLKMKLTTIFLVVALFQTHANPVSKKDNTTVTINLENVRLEKVLNRIETITDYKFIYKDEDVNYQKRVTVNVNKKPLLEVLDDLFFNTKIQYKLSKKQIVLKPKKESKNEIPLKQNLTQTKFLVSGTILDENGQPLPGANVIEKGTANGATADFDGDFALNVASKNAILTVSFLGFETKEVPVNNQSQIKIVLKENLSELDEVVVVGFGSQKKETVVGSITQAKGEELLRAGNVGTVSEALSGLMPGVSTMQAAGQPGATQANITIRGQSTWTNNDPLFVVDGVERDFNDIDPNEIESISVLKDASATAVFGVKAANGVVVITTKRGKKGETKVSITSSWGIKEPTMNTNYYADYPTTLEAFNQAAMNDRKYESLVPQSVIDTWRDPNRDKRLYSYTTWINELLTTGKASQYNINVSGGNDFVKYFTSLGYQHDGDIFDFNKQKDFDPRTFQNRYNWRSNLDFNFSETTKFQVGLGGNFKQWSGNSVTRLTNNGIAPGGGDSFTRIWQTPLAGPQPILEDGRLTTIQGATVNPNFYRIEREGEWKRRSNTLITDFTLIQNITANLKASAKLSYNFSQGYNSSITGSPLFYYYDEDIDDFTLPDNPDAVEPPLQVNGESIGYSNSSLYYEFRLNYDKTFGDSHDVGIMGLFFRRKSQNNANFPRYEESWVGRATYGYKGKYLAEFNGAYNGNENWAPGLRFGFFPSAAVGWVVSKENWFEENVGFLDFLKFRYSYGEIGSDGGIGNDRFLYLSPWESRTNNNNAFFYGNPLINYGGGNYGVFREGTPAVLDNTWEKAIKQDLAVELATLNNRLRLQVELFDERRRDIIMQRNTIAPWFGNAAPKANIGETKNHGIDIEVKWNDRIGKDFEYFLRANMSLSESRVVERDDPPSTDAYRANAGKPIGWNSGLLSDGLYNSWNDLYNSPTSVWLTNDIAIPGMLSYVDYNGDGIINQNDVVPINNPSYPTKTYAFNLGFSYKNFSVNALFNGMFDISKSLGRIYLFEYESVSVNTFQLLNNEQRDAWSFSNPNGVHPALRTSANSHDTQASTYTNRSSNFLRFKTLEVKYKFGKRLNEAIGLFDSFELFANGNNLMTWSALPDEFDPEQRQLLVYPLVRRYNFGLRASF</sequence>
<evidence type="ECO:0000259" key="6">
    <source>
        <dbReference type="Pfam" id="PF07715"/>
    </source>
</evidence>
<dbReference type="SUPFAM" id="SSF56935">
    <property type="entry name" value="Porins"/>
    <property type="match status" value="1"/>
</dbReference>
<keyword evidence="4" id="KW-1134">Transmembrane beta strand</keyword>
<dbReference type="InterPro" id="IPR039426">
    <property type="entry name" value="TonB-dep_rcpt-like"/>
</dbReference>
<keyword evidence="2 4" id="KW-0472">Membrane</keyword>
<evidence type="ECO:0000259" key="5">
    <source>
        <dbReference type="Pfam" id="PF07660"/>
    </source>
</evidence>
<evidence type="ECO:0000256" key="4">
    <source>
        <dbReference type="PROSITE-ProRule" id="PRU01360"/>
    </source>
</evidence>
<dbReference type="GO" id="GO:0009279">
    <property type="term" value="C:cell outer membrane"/>
    <property type="evidence" value="ECO:0007669"/>
    <property type="project" value="UniProtKB-SubCell"/>
</dbReference>
<reference evidence="8" key="1">
    <citation type="submission" date="2019-08" db="EMBL/GenBank/DDBJ databases">
        <title>Seonamhaeicola sediminis sp. nov., isolated from marine sediment.</title>
        <authorList>
            <person name="Cao W.R."/>
        </authorList>
    </citation>
    <scope>NUCLEOTIDE SEQUENCE [LARGE SCALE GENOMIC DNA]</scope>
    <source>
        <strain evidence="8">Gy8</strain>
    </source>
</reference>
<feature type="domain" description="TonB-dependent receptor plug" evidence="6">
    <location>
        <begin position="230"/>
        <end position="336"/>
    </location>
</feature>
<dbReference type="Proteomes" id="UP000321790">
    <property type="component" value="Unassembled WGS sequence"/>
</dbReference>
<dbReference type="Pfam" id="PF13715">
    <property type="entry name" value="CarbopepD_reg_2"/>
    <property type="match status" value="1"/>
</dbReference>